<evidence type="ECO:0000313" key="9">
    <source>
        <dbReference type="EMBL" id="SEA04486.1"/>
    </source>
</evidence>
<dbReference type="PROSITE" id="PS51257">
    <property type="entry name" value="PROKAR_LIPOPROTEIN"/>
    <property type="match status" value="1"/>
</dbReference>
<dbReference type="Gene3D" id="1.25.40.390">
    <property type="match status" value="1"/>
</dbReference>
<comment type="subcellular location">
    <subcellularLocation>
        <location evidence="1">Cell outer membrane</location>
    </subcellularLocation>
</comment>
<evidence type="ECO:0000313" key="10">
    <source>
        <dbReference type="Proteomes" id="UP000182257"/>
    </source>
</evidence>
<dbReference type="AlphaFoldDB" id="A0A1H3XYN5"/>
<keyword evidence="5" id="KW-0998">Cell outer membrane</keyword>
<feature type="domain" description="SusD-like N-terminal" evidence="8">
    <location>
        <begin position="34"/>
        <end position="218"/>
    </location>
</feature>
<proteinExistence type="inferred from homology"/>
<dbReference type="SUPFAM" id="SSF48452">
    <property type="entry name" value="TPR-like"/>
    <property type="match status" value="1"/>
</dbReference>
<dbReference type="Pfam" id="PF07980">
    <property type="entry name" value="SusD_RagB"/>
    <property type="match status" value="1"/>
</dbReference>
<name>A0A1H3XYN5_XYLRU</name>
<protein>
    <submittedName>
        <fullName evidence="9">Starch-binding associating with outer membrane</fullName>
    </submittedName>
</protein>
<keyword evidence="3 6" id="KW-0732">Signal</keyword>
<evidence type="ECO:0000256" key="5">
    <source>
        <dbReference type="ARBA" id="ARBA00023237"/>
    </source>
</evidence>
<dbReference type="RefSeq" id="WP_074760030.1">
    <property type="nucleotide sequence ID" value="NZ_FNRF01000001.1"/>
</dbReference>
<dbReference type="Pfam" id="PF14322">
    <property type="entry name" value="SusD-like_3"/>
    <property type="match status" value="1"/>
</dbReference>
<reference evidence="9 10" key="1">
    <citation type="submission" date="2016-10" db="EMBL/GenBank/DDBJ databases">
        <authorList>
            <person name="de Groot N.N."/>
        </authorList>
    </citation>
    <scope>NUCLEOTIDE SEQUENCE [LARGE SCALE GENOMIC DNA]</scope>
    <source>
        <strain evidence="9 10">D31d</strain>
    </source>
</reference>
<accession>A0A1H3XYN5</accession>
<dbReference type="InterPro" id="IPR012944">
    <property type="entry name" value="SusD_RagB_dom"/>
</dbReference>
<dbReference type="InterPro" id="IPR011990">
    <property type="entry name" value="TPR-like_helical_dom_sf"/>
</dbReference>
<evidence type="ECO:0000256" key="4">
    <source>
        <dbReference type="ARBA" id="ARBA00023136"/>
    </source>
</evidence>
<dbReference type="EMBL" id="FNRF01000001">
    <property type="protein sequence ID" value="SEA04486.1"/>
    <property type="molecule type" value="Genomic_DNA"/>
</dbReference>
<evidence type="ECO:0000256" key="1">
    <source>
        <dbReference type="ARBA" id="ARBA00004442"/>
    </source>
</evidence>
<evidence type="ECO:0000256" key="6">
    <source>
        <dbReference type="SAM" id="SignalP"/>
    </source>
</evidence>
<evidence type="ECO:0000256" key="2">
    <source>
        <dbReference type="ARBA" id="ARBA00006275"/>
    </source>
</evidence>
<evidence type="ECO:0000259" key="7">
    <source>
        <dbReference type="Pfam" id="PF07980"/>
    </source>
</evidence>
<feature type="domain" description="RagB/SusD" evidence="7">
    <location>
        <begin position="322"/>
        <end position="548"/>
    </location>
</feature>
<keyword evidence="4" id="KW-0472">Membrane</keyword>
<feature type="signal peptide" evidence="6">
    <location>
        <begin position="1"/>
        <end position="23"/>
    </location>
</feature>
<dbReference type="OrthoDB" id="5694214at2"/>
<dbReference type="Proteomes" id="UP000182257">
    <property type="component" value="Unassembled WGS sequence"/>
</dbReference>
<sequence length="548" mass="61881">MKLNKVFLAAGMFAVALTSCTNLDVNPSSQYTEDPSKNSGVDPMIMVEAKMADVYFHLSGTLGRRYMEAQCLASDEFTPLAFDGGYYDSGTYAHQALHDSRATDASLDWYDDVTSGITKANTVLEELGSSASAQMTAPARAMRAYFTWILMDSFGDTPILEKVPAEGEVVARSPRKEVAEWIESELIEIIPSLTDELTENTYGKPTKYMAQALLAKLYINWAVYTAESVDQYDAATAANPKLDACVEVCDEIINSGKFNLGSVDYLHKFSYDNGSHVEDFIYVMPYDVLTLPGMQYARPRSFKQMKGLLPNYYGSTDKFTNSFGGNMVVTPEFAKLFCLDGDIRNLCILRGDVYNRDPKTLQPTSEPFMYNNKQVHFTEDITLIKEDNTIDVGNDDNALQQGCHSIKWFLIPGDYNVKYEPGNKDGRSQSNDLPIFRYADILLMKAEALARIGKTGAKDLFNQIRAYAGAPQITAEPTLEEIYEERGREFFDENWRRNDMIRFGHFEDEFFPHYQGFPDANFDKRHRIFPVKQSVLDLNPGWEQNPGY</sequence>
<gene>
    <name evidence="9" type="ORF">SAMN05216462_0432</name>
</gene>
<feature type="chain" id="PRO_5010285462" evidence="6">
    <location>
        <begin position="24"/>
        <end position="548"/>
    </location>
</feature>
<dbReference type="InterPro" id="IPR033985">
    <property type="entry name" value="SusD-like_N"/>
</dbReference>
<organism evidence="9 10">
    <name type="scientific">Xylanibacter ruminicola</name>
    <name type="common">Prevotella ruminicola</name>
    <dbReference type="NCBI Taxonomy" id="839"/>
    <lineage>
        <taxon>Bacteria</taxon>
        <taxon>Pseudomonadati</taxon>
        <taxon>Bacteroidota</taxon>
        <taxon>Bacteroidia</taxon>
        <taxon>Bacteroidales</taxon>
        <taxon>Prevotellaceae</taxon>
        <taxon>Xylanibacter</taxon>
    </lineage>
</organism>
<comment type="similarity">
    <text evidence="2">Belongs to the SusD family.</text>
</comment>
<evidence type="ECO:0000259" key="8">
    <source>
        <dbReference type="Pfam" id="PF14322"/>
    </source>
</evidence>
<evidence type="ECO:0000256" key="3">
    <source>
        <dbReference type="ARBA" id="ARBA00022729"/>
    </source>
</evidence>
<dbReference type="GO" id="GO:0009279">
    <property type="term" value="C:cell outer membrane"/>
    <property type="evidence" value="ECO:0007669"/>
    <property type="project" value="UniProtKB-SubCell"/>
</dbReference>